<dbReference type="SMART" id="SM00470">
    <property type="entry name" value="ParB"/>
    <property type="match status" value="1"/>
</dbReference>
<sequence length="360" mass="42488">MLLDINKIKVNDRIRKDFGNIEELAQDIKENGLINPPVVTPNYTLIAGERRLRACKHLEYQQIEVRVMTIRDYEHQLRMEISENENRKEFTFSERVEWARRLEEIERLKAKERMETGGQENFPEGQKGQVRDIVADQAGFGSGKQYEKAKFITENADDETIRRLDEDKISIHKAYTELKQKLQKSEQEKEKAEKQAAMLQKELKKEQSKPPKIIEREVTPQSVERKLQELEQQLKAKEAEIQKIEAQKRKVEDYMKMQERDAEEYRRMKEQLRFLSSQRDNLHRQIESATALSGLVVEIEHFLQTKLAPVKYSRAFERLDSQVALKNIEDIVANVEDWCKEIRSLLPNGNYIELEAIPYE</sequence>
<evidence type="ECO:0000256" key="1">
    <source>
        <dbReference type="SAM" id="Coils"/>
    </source>
</evidence>
<keyword evidence="1" id="KW-0175">Coiled coil</keyword>
<dbReference type="RefSeq" id="WP_043063225.1">
    <property type="nucleotide sequence ID" value="NZ_BJOA01000092.1"/>
</dbReference>
<dbReference type="GO" id="GO:0045881">
    <property type="term" value="P:positive regulation of sporulation resulting in formation of a cellular spore"/>
    <property type="evidence" value="ECO:0007669"/>
    <property type="project" value="TreeGrafter"/>
</dbReference>
<dbReference type="Proteomes" id="UP000037269">
    <property type="component" value="Unassembled WGS sequence"/>
</dbReference>
<dbReference type="SUPFAM" id="SSF110849">
    <property type="entry name" value="ParB/Sulfiredoxin"/>
    <property type="match status" value="1"/>
</dbReference>
<dbReference type="GeneID" id="42309180"/>
<evidence type="ECO:0000313" key="4">
    <source>
        <dbReference type="EMBL" id="SDJ76904.1"/>
    </source>
</evidence>
<dbReference type="Pfam" id="PF02195">
    <property type="entry name" value="ParB_N"/>
    <property type="match status" value="1"/>
</dbReference>
<proteinExistence type="predicted"/>
<reference evidence="3 5" key="1">
    <citation type="submission" date="2015-07" db="EMBL/GenBank/DDBJ databases">
        <title>Fjat-14205 dsm 2895.</title>
        <authorList>
            <person name="Liu B."/>
            <person name="Wang J."/>
            <person name="Zhu Y."/>
            <person name="Liu G."/>
            <person name="Chen Q."/>
            <person name="Chen Z."/>
            <person name="Lan J."/>
            <person name="Che J."/>
            <person name="Ge C."/>
            <person name="Shi H."/>
            <person name="Pan Z."/>
            <person name="Liu X."/>
        </authorList>
    </citation>
    <scope>NUCLEOTIDE SEQUENCE [LARGE SCALE GENOMIC DNA]</scope>
    <source>
        <strain evidence="3 5">DSM 2895</strain>
    </source>
</reference>
<dbReference type="PATRIC" id="fig|47500.8.peg.5163"/>
<dbReference type="PANTHER" id="PTHR33375:SF1">
    <property type="entry name" value="CHROMOSOME-PARTITIONING PROTEIN PARB-RELATED"/>
    <property type="match status" value="1"/>
</dbReference>
<dbReference type="InterPro" id="IPR036086">
    <property type="entry name" value="ParB/Sulfiredoxin_sf"/>
</dbReference>
<dbReference type="InterPro" id="IPR003115">
    <property type="entry name" value="ParB_N"/>
</dbReference>
<organism evidence="3 5">
    <name type="scientific">Aneurinibacillus migulanus</name>
    <name type="common">Bacillus migulanus</name>
    <dbReference type="NCBI Taxonomy" id="47500"/>
    <lineage>
        <taxon>Bacteria</taxon>
        <taxon>Bacillati</taxon>
        <taxon>Bacillota</taxon>
        <taxon>Bacilli</taxon>
        <taxon>Bacillales</taxon>
        <taxon>Paenibacillaceae</taxon>
        <taxon>Aneurinibacillus group</taxon>
        <taxon>Aneurinibacillus</taxon>
    </lineage>
</organism>
<dbReference type="EMBL" id="LGUG01000012">
    <property type="protein sequence ID" value="KON90526.1"/>
    <property type="molecule type" value="Genomic_DNA"/>
</dbReference>
<dbReference type="OrthoDB" id="2662582at2"/>
<dbReference type="GO" id="GO:0005694">
    <property type="term" value="C:chromosome"/>
    <property type="evidence" value="ECO:0007669"/>
    <property type="project" value="TreeGrafter"/>
</dbReference>
<evidence type="ECO:0000313" key="5">
    <source>
        <dbReference type="Proteomes" id="UP000037269"/>
    </source>
</evidence>
<evidence type="ECO:0000313" key="3">
    <source>
        <dbReference type="EMBL" id="KON90526.1"/>
    </source>
</evidence>
<feature type="domain" description="ParB-like N-terminal" evidence="2">
    <location>
        <begin position="1"/>
        <end position="85"/>
    </location>
</feature>
<accession>A0A0D1WNL3</accession>
<dbReference type="EMBL" id="FNED01000028">
    <property type="protein sequence ID" value="SDJ76904.1"/>
    <property type="molecule type" value="Genomic_DNA"/>
</dbReference>
<gene>
    <name evidence="3" type="ORF">AF333_29045</name>
    <name evidence="4" type="ORF">SAMN04487909_12820</name>
</gene>
<keyword evidence="5" id="KW-1185">Reference proteome</keyword>
<dbReference type="AlphaFoldDB" id="A0A0D1WNL3"/>
<dbReference type="PANTHER" id="PTHR33375">
    <property type="entry name" value="CHROMOSOME-PARTITIONING PROTEIN PARB-RELATED"/>
    <property type="match status" value="1"/>
</dbReference>
<evidence type="ECO:0000313" key="6">
    <source>
        <dbReference type="Proteomes" id="UP000182836"/>
    </source>
</evidence>
<protein>
    <submittedName>
        <fullName evidence="4">Chromosome partitioning protein, ParB family</fullName>
    </submittedName>
</protein>
<dbReference type="Proteomes" id="UP000182836">
    <property type="component" value="Unassembled WGS sequence"/>
</dbReference>
<dbReference type="GO" id="GO:0007059">
    <property type="term" value="P:chromosome segregation"/>
    <property type="evidence" value="ECO:0007669"/>
    <property type="project" value="TreeGrafter"/>
</dbReference>
<evidence type="ECO:0000259" key="2">
    <source>
        <dbReference type="SMART" id="SM00470"/>
    </source>
</evidence>
<feature type="coiled-coil region" evidence="1">
    <location>
        <begin position="175"/>
        <end position="292"/>
    </location>
</feature>
<dbReference type="Gene3D" id="3.90.1530.10">
    <property type="entry name" value="Conserved hypothetical protein from pyrococcus furiosus pfu- 392566-001, ParB domain"/>
    <property type="match status" value="1"/>
</dbReference>
<reference evidence="4 6" key="2">
    <citation type="submission" date="2016-10" db="EMBL/GenBank/DDBJ databases">
        <authorList>
            <person name="de Groot N.N."/>
        </authorList>
    </citation>
    <scope>NUCLEOTIDE SEQUENCE [LARGE SCALE GENOMIC DNA]</scope>
    <source>
        <strain evidence="4 6">DSM 2895</strain>
    </source>
</reference>
<dbReference type="STRING" id="47500.AF333_29045"/>
<dbReference type="InterPro" id="IPR050336">
    <property type="entry name" value="Chromosome_partition/occlusion"/>
</dbReference>
<dbReference type="CDD" id="cd16410">
    <property type="entry name" value="ParB_N_like"/>
    <property type="match status" value="1"/>
</dbReference>
<name>A0A0D1WNL3_ANEMI</name>